<dbReference type="InParanoid" id="A0A2G5EG37"/>
<dbReference type="AlphaFoldDB" id="A0A2G5EG37"/>
<organism evidence="2 3">
    <name type="scientific">Aquilegia coerulea</name>
    <name type="common">Rocky mountain columbine</name>
    <dbReference type="NCBI Taxonomy" id="218851"/>
    <lineage>
        <taxon>Eukaryota</taxon>
        <taxon>Viridiplantae</taxon>
        <taxon>Streptophyta</taxon>
        <taxon>Embryophyta</taxon>
        <taxon>Tracheophyta</taxon>
        <taxon>Spermatophyta</taxon>
        <taxon>Magnoliopsida</taxon>
        <taxon>Ranunculales</taxon>
        <taxon>Ranunculaceae</taxon>
        <taxon>Thalictroideae</taxon>
        <taxon>Aquilegia</taxon>
    </lineage>
</organism>
<dbReference type="GO" id="GO:0071006">
    <property type="term" value="C:U2-type catalytic step 1 spliceosome"/>
    <property type="evidence" value="ECO:0007669"/>
    <property type="project" value="TreeGrafter"/>
</dbReference>
<evidence type="ECO:0000256" key="1">
    <source>
        <dbReference type="SAM" id="MobiDB-lite"/>
    </source>
</evidence>
<proteinExistence type="predicted"/>
<sequence>MGERKVVNKYFPPDFDSLKISRRKQAKKNGYGQMKVRMMLPMGIRCNTCRNYMNQGTKINSRIEQDSKITYLGIKIYRLYFKCSNCSSQVIIRTDPKNSDYLVETGATRNREGCCEGENKRKRDDEVIMGSLESIEMRRMKSAREIGLIDALEELKSIKSLQAGLSSDDILDSLMRCTKDKDEDEEEAIIKSIFQEPSNFTHRIVDEDDEDEDKEPHSRRMKHGSKDLPRFSFKSSSSPVIARVSFVKKHCPSTQQLSDCNSALQALGYDYDSDGD</sequence>
<evidence type="ECO:0000313" key="3">
    <source>
        <dbReference type="Proteomes" id="UP000230069"/>
    </source>
</evidence>
<evidence type="ECO:0000313" key="2">
    <source>
        <dbReference type="EMBL" id="PIA54716.1"/>
    </source>
</evidence>
<dbReference type="InterPro" id="IPR007590">
    <property type="entry name" value="Saf4/Yju2"/>
</dbReference>
<dbReference type="EMBL" id="KZ305026">
    <property type="protein sequence ID" value="PIA54716.1"/>
    <property type="molecule type" value="Genomic_DNA"/>
</dbReference>
<keyword evidence="3" id="KW-1185">Reference proteome</keyword>
<dbReference type="PANTHER" id="PTHR12111:SF1">
    <property type="entry name" value="SPLICING FACTOR YJU2"/>
    <property type="match status" value="1"/>
</dbReference>
<evidence type="ECO:0008006" key="4">
    <source>
        <dbReference type="Google" id="ProtNLM"/>
    </source>
</evidence>
<reference evidence="2 3" key="1">
    <citation type="submission" date="2017-09" db="EMBL/GenBank/DDBJ databases">
        <title>WGS assembly of Aquilegia coerulea Goldsmith.</title>
        <authorList>
            <person name="Hodges S."/>
            <person name="Kramer E."/>
            <person name="Nordborg M."/>
            <person name="Tomkins J."/>
            <person name="Borevitz J."/>
            <person name="Derieg N."/>
            <person name="Yan J."/>
            <person name="Mihaltcheva S."/>
            <person name="Hayes R.D."/>
            <person name="Rokhsar D."/>
        </authorList>
    </citation>
    <scope>NUCLEOTIDE SEQUENCE [LARGE SCALE GENOMIC DNA]</scope>
    <source>
        <strain evidence="3">cv. Goldsmith</strain>
    </source>
</reference>
<name>A0A2G5EG37_AQUCA</name>
<dbReference type="STRING" id="218851.A0A2G5EG37"/>
<dbReference type="Proteomes" id="UP000230069">
    <property type="component" value="Unassembled WGS sequence"/>
</dbReference>
<dbReference type="Pfam" id="PF04502">
    <property type="entry name" value="Saf4_Yju2"/>
    <property type="match status" value="1"/>
</dbReference>
<dbReference type="PANTHER" id="PTHR12111">
    <property type="entry name" value="SPLICING FACTOR YJU2"/>
    <property type="match status" value="1"/>
</dbReference>
<protein>
    <recommendedName>
        <fullName evidence="4">Splicing factor YJU2</fullName>
    </recommendedName>
</protein>
<dbReference type="GO" id="GO:0000398">
    <property type="term" value="P:mRNA splicing, via spliceosome"/>
    <property type="evidence" value="ECO:0007669"/>
    <property type="project" value="InterPro"/>
</dbReference>
<dbReference type="OrthoDB" id="674963at2759"/>
<gene>
    <name evidence="2" type="ORF">AQUCO_00900946v1</name>
</gene>
<accession>A0A2G5EG37</accession>
<feature type="compositionally biased region" description="Basic and acidic residues" evidence="1">
    <location>
        <begin position="214"/>
        <end position="229"/>
    </location>
</feature>
<feature type="region of interest" description="Disordered" evidence="1">
    <location>
        <begin position="200"/>
        <end position="233"/>
    </location>
</feature>